<name>A0A2A6E1Q3_9BACL</name>
<dbReference type="AlphaFoldDB" id="A0A2A6E1Q3"/>
<protein>
    <submittedName>
        <fullName evidence="4">Stage III sporulation protein AA</fullName>
    </submittedName>
</protein>
<dbReference type="SUPFAM" id="SSF52540">
    <property type="entry name" value="P-loop containing nucleoside triphosphate hydrolases"/>
    <property type="match status" value="1"/>
</dbReference>
<accession>A0A2A6E1Q3</accession>
<keyword evidence="1" id="KW-0547">Nucleotide-binding</keyword>
<keyword evidence="2" id="KW-0067">ATP-binding</keyword>
<evidence type="ECO:0000313" key="5">
    <source>
        <dbReference type="Proteomes" id="UP000243688"/>
    </source>
</evidence>
<dbReference type="SMART" id="SM00382">
    <property type="entry name" value="AAA"/>
    <property type="match status" value="1"/>
</dbReference>
<evidence type="ECO:0000259" key="3">
    <source>
        <dbReference type="SMART" id="SM00382"/>
    </source>
</evidence>
<evidence type="ECO:0000256" key="2">
    <source>
        <dbReference type="ARBA" id="ARBA00022840"/>
    </source>
</evidence>
<dbReference type="PANTHER" id="PTHR20953:SF3">
    <property type="entry name" value="P-LOOP CONTAINING NUCLEOSIDE TRIPHOSPHATE HYDROLASES SUPERFAMILY PROTEIN"/>
    <property type="match status" value="1"/>
</dbReference>
<evidence type="ECO:0000256" key="1">
    <source>
        <dbReference type="ARBA" id="ARBA00022741"/>
    </source>
</evidence>
<comment type="caution">
    <text evidence="4">The sequence shown here is derived from an EMBL/GenBank/DDBJ whole genome shotgun (WGS) entry which is preliminary data.</text>
</comment>
<sequence length="343" mass="36952">MLDRLFPILTGPVRRACERMPAELRRVAEELRVRAERPLEVVAAGKPWFVSADGTAGPHPSGAYRPTREDCDRLMECITRHSLYSFEEQMRRGFITVAGGHRVGLAGRAVVENGRIRLLRDVTGLNFRIAREVIGAAEPVFPQLIDLASESIHHTLVLSPPQGGKTTFVRDLARLVSYGRWPLGASFGKGLKVGIVDERSEIAACDKGVPAFDVGPRTDVLDGCPKAEGMLMMVRSLSPDVLVVDEIGGAEDAGAVEEAAHAGVRVVATAHAWGVTDAEKRPGLARLIANRTFGRYVVLQKGRTAGAGVRAVVLDADFRPVNRKPFLAPATADMLLGGGGERV</sequence>
<dbReference type="GO" id="GO:0005524">
    <property type="term" value="F:ATP binding"/>
    <property type="evidence" value="ECO:0007669"/>
    <property type="project" value="UniProtKB-KW"/>
</dbReference>
<evidence type="ECO:0000313" key="4">
    <source>
        <dbReference type="EMBL" id="PDO10862.1"/>
    </source>
</evidence>
<feature type="domain" description="AAA+ ATPase" evidence="3">
    <location>
        <begin position="151"/>
        <end position="299"/>
    </location>
</feature>
<proteinExistence type="predicted"/>
<dbReference type="InterPro" id="IPR003593">
    <property type="entry name" value="AAA+_ATPase"/>
</dbReference>
<gene>
    <name evidence="4" type="ORF">BLM47_04985</name>
</gene>
<organism evidence="4 5">
    <name type="scientific">Candidatus Reconcilbacillus cellulovorans</name>
    <dbReference type="NCBI Taxonomy" id="1906605"/>
    <lineage>
        <taxon>Bacteria</taxon>
        <taxon>Bacillati</taxon>
        <taxon>Bacillota</taxon>
        <taxon>Bacilli</taxon>
        <taxon>Bacillales</taxon>
        <taxon>Paenibacillaceae</taxon>
        <taxon>Candidatus Reconcilbacillus</taxon>
    </lineage>
</organism>
<dbReference type="NCBIfam" id="TIGR02858">
    <property type="entry name" value="spore_III_AA"/>
    <property type="match status" value="1"/>
</dbReference>
<reference evidence="4 5" key="1">
    <citation type="submission" date="2016-12" db="EMBL/GenBank/DDBJ databases">
        <title>Candidatus Reconcilibacillus cellulovorans genome.</title>
        <authorList>
            <person name="Kolinko S."/>
            <person name="Wu Y.-W."/>
            <person name="Tachea F."/>
            <person name="Denzel E."/>
            <person name="Hiras J."/>
            <person name="Baecker N."/>
            <person name="Chan L.J."/>
            <person name="Eichorst S.A."/>
            <person name="Frey D."/>
            <person name="Adams P.D."/>
            <person name="Pray T."/>
            <person name="Tanjore D."/>
            <person name="Petzold C.J."/>
            <person name="Gladden J.M."/>
            <person name="Simmons B.A."/>
            <person name="Singer S.W."/>
        </authorList>
    </citation>
    <scope>NUCLEOTIDE SEQUENCE [LARGE SCALE GENOMIC DNA]</scope>
    <source>
        <strain evidence="4">JTherm</strain>
    </source>
</reference>
<dbReference type="Proteomes" id="UP000243688">
    <property type="component" value="Unassembled WGS sequence"/>
</dbReference>
<dbReference type="EMBL" id="MOXJ01000008">
    <property type="protein sequence ID" value="PDO10862.1"/>
    <property type="molecule type" value="Genomic_DNA"/>
</dbReference>
<dbReference type="InterPro" id="IPR014217">
    <property type="entry name" value="Spore_III_AA"/>
</dbReference>
<dbReference type="Pfam" id="PF19568">
    <property type="entry name" value="Spore_III_AA"/>
    <property type="match status" value="1"/>
</dbReference>
<dbReference type="PANTHER" id="PTHR20953">
    <property type="entry name" value="KINASE-RELATED"/>
    <property type="match status" value="1"/>
</dbReference>
<dbReference type="InterPro" id="IPR027417">
    <property type="entry name" value="P-loop_NTPase"/>
</dbReference>
<dbReference type="Gene3D" id="3.40.50.300">
    <property type="entry name" value="P-loop containing nucleotide triphosphate hydrolases"/>
    <property type="match status" value="1"/>
</dbReference>
<dbReference type="InterPro" id="IPR045735">
    <property type="entry name" value="Spore_III_AA_AAA+_ATPase"/>
</dbReference>